<gene>
    <name evidence="1" type="ORF">COU14_00955</name>
</gene>
<keyword evidence="1" id="KW-0328">Glycosyltransferase</keyword>
<evidence type="ECO:0000313" key="1">
    <source>
        <dbReference type="EMBL" id="PIR86047.1"/>
    </source>
</evidence>
<dbReference type="AlphaFoldDB" id="A0A2H0UI17"/>
<dbReference type="Proteomes" id="UP000229612">
    <property type="component" value="Unassembled WGS sequence"/>
</dbReference>
<protein>
    <submittedName>
        <fullName evidence="1">Adenine phosphoribosyltransferase</fullName>
    </submittedName>
</protein>
<sequence length="230" mass="25043">MSKLGKVFQGSNNYVFLPVIHVEDMNQACINAEIAFDWGADGIFLIGHGMEFSTLNRVYDGVREIFPDRWIGINYLDRRSHSLSILPSSANALWTDNGGIDDRGVSLSAGTFLEERMGSSWRGLYFGGVAFKHQLTVNDVGLAAKNAVRYVDVITTSGPKTGEPPPVSKIKEMRISSGGHPLAIASGLTPANILEYTPYADCFLVSTGISSSFTELEPSKVYAFAKRLGK</sequence>
<evidence type="ECO:0000313" key="2">
    <source>
        <dbReference type="Proteomes" id="UP000229612"/>
    </source>
</evidence>
<name>A0A2H0UI17_9BACT</name>
<proteinExistence type="predicted"/>
<organism evidence="1 2">
    <name type="scientific">Candidatus Kaiserbacteria bacterium CG10_big_fil_rev_8_21_14_0_10_44_10</name>
    <dbReference type="NCBI Taxonomy" id="1974606"/>
    <lineage>
        <taxon>Bacteria</taxon>
        <taxon>Candidatus Kaiseribacteriota</taxon>
    </lineage>
</organism>
<comment type="caution">
    <text evidence="1">The sequence shown here is derived from an EMBL/GenBank/DDBJ whole genome shotgun (WGS) entry which is preliminary data.</text>
</comment>
<keyword evidence="1" id="KW-0808">Transferase</keyword>
<dbReference type="EMBL" id="PFBG01000012">
    <property type="protein sequence ID" value="PIR86047.1"/>
    <property type="molecule type" value="Genomic_DNA"/>
</dbReference>
<accession>A0A2H0UI17</accession>
<dbReference type="GO" id="GO:0016757">
    <property type="term" value="F:glycosyltransferase activity"/>
    <property type="evidence" value="ECO:0007669"/>
    <property type="project" value="UniProtKB-KW"/>
</dbReference>
<reference evidence="2" key="1">
    <citation type="submission" date="2017-09" db="EMBL/GenBank/DDBJ databases">
        <title>Depth-based differentiation of microbial function through sediment-hosted aquifers and enrichment of novel symbionts in the deep terrestrial subsurface.</title>
        <authorList>
            <person name="Probst A.J."/>
            <person name="Ladd B."/>
            <person name="Jarett J.K."/>
            <person name="Geller-Mcgrath D.E."/>
            <person name="Sieber C.M.K."/>
            <person name="Emerson J.B."/>
            <person name="Anantharaman K."/>
            <person name="Thomas B.C."/>
            <person name="Malmstrom R."/>
            <person name="Stieglmeier M."/>
            <person name="Klingl A."/>
            <person name="Woyke T."/>
            <person name="Ryan C.M."/>
            <person name="Banfield J.F."/>
        </authorList>
    </citation>
    <scope>NUCLEOTIDE SEQUENCE [LARGE SCALE GENOMIC DNA]</scope>
</reference>